<name>A0ABU6UH63_9FABA</name>
<evidence type="ECO:0000313" key="1">
    <source>
        <dbReference type="EMBL" id="MED6159413.1"/>
    </source>
</evidence>
<comment type="caution">
    <text evidence="1">The sequence shown here is derived from an EMBL/GenBank/DDBJ whole genome shotgun (WGS) entry which is preliminary data.</text>
</comment>
<reference evidence="1 2" key="1">
    <citation type="journal article" date="2023" name="Plants (Basel)">
        <title>Bridging the Gap: Combining Genomics and Transcriptomics Approaches to Understand Stylosanthes scabra, an Orphan Legume from the Brazilian Caatinga.</title>
        <authorList>
            <person name="Ferreira-Neto J.R.C."/>
            <person name="da Silva M.D."/>
            <person name="Binneck E."/>
            <person name="de Melo N.F."/>
            <person name="da Silva R.H."/>
            <person name="de Melo A.L.T.M."/>
            <person name="Pandolfi V."/>
            <person name="Bustamante F.O."/>
            <person name="Brasileiro-Vidal A.C."/>
            <person name="Benko-Iseppon A.M."/>
        </authorList>
    </citation>
    <scope>NUCLEOTIDE SEQUENCE [LARGE SCALE GENOMIC DNA]</scope>
    <source>
        <tissue evidence="1">Leaves</tissue>
    </source>
</reference>
<organism evidence="1 2">
    <name type="scientific">Stylosanthes scabra</name>
    <dbReference type="NCBI Taxonomy" id="79078"/>
    <lineage>
        <taxon>Eukaryota</taxon>
        <taxon>Viridiplantae</taxon>
        <taxon>Streptophyta</taxon>
        <taxon>Embryophyta</taxon>
        <taxon>Tracheophyta</taxon>
        <taxon>Spermatophyta</taxon>
        <taxon>Magnoliopsida</taxon>
        <taxon>eudicotyledons</taxon>
        <taxon>Gunneridae</taxon>
        <taxon>Pentapetalae</taxon>
        <taxon>rosids</taxon>
        <taxon>fabids</taxon>
        <taxon>Fabales</taxon>
        <taxon>Fabaceae</taxon>
        <taxon>Papilionoideae</taxon>
        <taxon>50 kb inversion clade</taxon>
        <taxon>dalbergioids sensu lato</taxon>
        <taxon>Dalbergieae</taxon>
        <taxon>Pterocarpus clade</taxon>
        <taxon>Stylosanthes</taxon>
    </lineage>
</organism>
<evidence type="ECO:0000313" key="2">
    <source>
        <dbReference type="Proteomes" id="UP001341840"/>
    </source>
</evidence>
<protein>
    <submittedName>
        <fullName evidence="1">Uncharacterized protein</fullName>
    </submittedName>
</protein>
<keyword evidence="2" id="KW-1185">Reference proteome</keyword>
<proteinExistence type="predicted"/>
<sequence>MSVGGGGGDYYSPATSGGHNFYTGAPIDAPFAVTRSSSPPLRFYPNIKRMVKLDRVMGMKDCAWVLNGAEETAYVQFELGIQEEKVLGVLWKSIKSFRNVLDMKVYVFKFFPKMVFRRTSLIQESTLTPPELILNRPEAIETCFQSAQIDSKCSESTLFNPEPVFRPHNRFSHLQNRF</sequence>
<dbReference type="Proteomes" id="UP001341840">
    <property type="component" value="Unassembled WGS sequence"/>
</dbReference>
<dbReference type="EMBL" id="JASCZI010121066">
    <property type="protein sequence ID" value="MED6159413.1"/>
    <property type="molecule type" value="Genomic_DNA"/>
</dbReference>
<accession>A0ABU6UH63</accession>
<gene>
    <name evidence="1" type="ORF">PIB30_042109</name>
</gene>